<dbReference type="Proteomes" id="UP000000599">
    <property type="component" value="Chromosome B"/>
</dbReference>
<keyword evidence="13" id="KW-1185">Reference proteome</keyword>
<keyword evidence="7" id="KW-0539">Nucleus</keyword>
<dbReference type="PANTHER" id="PTHR11462:SF35">
    <property type="entry name" value="TRANSCRIPTION FACTOR JRA"/>
    <property type="match status" value="1"/>
</dbReference>
<feature type="compositionally biased region" description="Polar residues" evidence="10">
    <location>
        <begin position="139"/>
        <end position="148"/>
    </location>
</feature>
<dbReference type="OrthoDB" id="5419235at2759"/>
<keyword evidence="9" id="KW-0175">Coiled coil</keyword>
<keyword evidence="2" id="KW-0028">Amino-acid biosynthesis</keyword>
<evidence type="ECO:0000256" key="5">
    <source>
        <dbReference type="ARBA" id="ARBA00023159"/>
    </source>
</evidence>
<evidence type="ECO:0000256" key="9">
    <source>
        <dbReference type="SAM" id="Coils"/>
    </source>
</evidence>
<dbReference type="GO" id="GO:0008652">
    <property type="term" value="P:amino acid biosynthetic process"/>
    <property type="evidence" value="ECO:0007669"/>
    <property type="project" value="UniProtKB-KW"/>
</dbReference>
<dbReference type="PROSITE" id="PS50217">
    <property type="entry name" value="BZIP"/>
    <property type="match status" value="1"/>
</dbReference>
<dbReference type="PANTHER" id="PTHR11462">
    <property type="entry name" value="JUN TRANSCRIPTION FACTOR-RELATED"/>
    <property type="match status" value="1"/>
</dbReference>
<dbReference type="InterPro" id="IPR046347">
    <property type="entry name" value="bZIP_sf"/>
</dbReference>
<evidence type="ECO:0000256" key="2">
    <source>
        <dbReference type="ARBA" id="ARBA00022605"/>
    </source>
</evidence>
<dbReference type="FunCoup" id="Q6BW79">
    <property type="interactions" value="3762"/>
</dbReference>
<dbReference type="GO" id="GO:1903833">
    <property type="term" value="P:positive regulation of cellular response to amino acid starvation"/>
    <property type="evidence" value="ECO:0007669"/>
    <property type="project" value="TreeGrafter"/>
</dbReference>
<gene>
    <name evidence="12" type="ordered locus">DEHA2B13662g</name>
</gene>
<evidence type="ECO:0000313" key="13">
    <source>
        <dbReference type="Proteomes" id="UP000000599"/>
    </source>
</evidence>
<evidence type="ECO:0000256" key="8">
    <source>
        <dbReference type="ARBA" id="ARBA00061302"/>
    </source>
</evidence>
<dbReference type="GO" id="GO:0000978">
    <property type="term" value="F:RNA polymerase II cis-regulatory region sequence-specific DNA binding"/>
    <property type="evidence" value="ECO:0007669"/>
    <property type="project" value="TreeGrafter"/>
</dbReference>
<dbReference type="GO" id="GO:0005634">
    <property type="term" value="C:nucleus"/>
    <property type="evidence" value="ECO:0007669"/>
    <property type="project" value="UniProtKB-SubCell"/>
</dbReference>
<dbReference type="RefSeq" id="XP_457540.2">
    <property type="nucleotide sequence ID" value="XM_457540.1"/>
</dbReference>
<dbReference type="PROSITE" id="PS00036">
    <property type="entry name" value="BZIP_BASIC"/>
    <property type="match status" value="1"/>
</dbReference>
<evidence type="ECO:0000256" key="10">
    <source>
        <dbReference type="SAM" id="MobiDB-lite"/>
    </source>
</evidence>
<feature type="coiled-coil region" evidence="9">
    <location>
        <begin position="245"/>
        <end position="279"/>
    </location>
</feature>
<feature type="region of interest" description="Disordered" evidence="10">
    <location>
        <begin position="127"/>
        <end position="153"/>
    </location>
</feature>
<keyword evidence="4" id="KW-0238">DNA-binding</keyword>
<proteinExistence type="inferred from homology"/>
<organism evidence="12 13">
    <name type="scientific">Debaryomyces hansenii (strain ATCC 36239 / CBS 767 / BCRC 21394 / JCM 1990 / NBRC 0083 / IGC 2968)</name>
    <name type="common">Yeast</name>
    <name type="synonym">Torulaspora hansenii</name>
    <dbReference type="NCBI Taxonomy" id="284592"/>
    <lineage>
        <taxon>Eukaryota</taxon>
        <taxon>Fungi</taxon>
        <taxon>Dikarya</taxon>
        <taxon>Ascomycota</taxon>
        <taxon>Saccharomycotina</taxon>
        <taxon>Pichiomycetes</taxon>
        <taxon>Debaryomycetaceae</taxon>
        <taxon>Debaryomyces</taxon>
    </lineage>
</organism>
<evidence type="ECO:0000256" key="3">
    <source>
        <dbReference type="ARBA" id="ARBA00023015"/>
    </source>
</evidence>
<dbReference type="OMA" id="IDHTPMF"/>
<dbReference type="KEGG" id="dha:DEHA2B13662g"/>
<dbReference type="Gene3D" id="3.30.160.60">
    <property type="entry name" value="Classic Zinc Finger"/>
    <property type="match status" value="1"/>
</dbReference>
<reference evidence="12 13" key="1">
    <citation type="journal article" date="2004" name="Nature">
        <title>Genome evolution in yeasts.</title>
        <authorList>
            <consortium name="Genolevures"/>
            <person name="Dujon B."/>
            <person name="Sherman D."/>
            <person name="Fischer G."/>
            <person name="Durrens P."/>
            <person name="Casaregola S."/>
            <person name="Lafontaine I."/>
            <person name="de Montigny J."/>
            <person name="Marck C."/>
            <person name="Neuveglise C."/>
            <person name="Talla E."/>
            <person name="Goffard N."/>
            <person name="Frangeul L."/>
            <person name="Aigle M."/>
            <person name="Anthouard V."/>
            <person name="Babour A."/>
            <person name="Barbe V."/>
            <person name="Barnay S."/>
            <person name="Blanchin S."/>
            <person name="Beckerich J.M."/>
            <person name="Beyne E."/>
            <person name="Bleykasten C."/>
            <person name="Boisrame A."/>
            <person name="Boyer J."/>
            <person name="Cattolico L."/>
            <person name="Confanioleri F."/>
            <person name="de Daruvar A."/>
            <person name="Despons L."/>
            <person name="Fabre E."/>
            <person name="Fairhead C."/>
            <person name="Ferry-Dumazet H."/>
            <person name="Groppi A."/>
            <person name="Hantraye F."/>
            <person name="Hennequin C."/>
            <person name="Jauniaux N."/>
            <person name="Joyet P."/>
            <person name="Kachouri R."/>
            <person name="Kerrest A."/>
            <person name="Koszul R."/>
            <person name="Lemaire M."/>
            <person name="Lesur I."/>
            <person name="Ma L."/>
            <person name="Muller H."/>
            <person name="Nicaud J.M."/>
            <person name="Nikolski M."/>
            <person name="Oztas S."/>
            <person name="Ozier-Kalogeropoulos O."/>
            <person name="Pellenz S."/>
            <person name="Potier S."/>
            <person name="Richard G.F."/>
            <person name="Straub M.L."/>
            <person name="Suleau A."/>
            <person name="Swennene D."/>
            <person name="Tekaia F."/>
            <person name="Wesolowski-Louvel M."/>
            <person name="Westhof E."/>
            <person name="Wirth B."/>
            <person name="Zeniou-Meyer M."/>
            <person name="Zivanovic I."/>
            <person name="Bolotin-Fukuhara M."/>
            <person name="Thierry A."/>
            <person name="Bouchier C."/>
            <person name="Caudron B."/>
            <person name="Scarpelli C."/>
            <person name="Gaillardin C."/>
            <person name="Weissenbach J."/>
            <person name="Wincker P."/>
            <person name="Souciet J.L."/>
        </authorList>
    </citation>
    <scope>NUCLEOTIDE SEQUENCE [LARGE SCALE GENOMIC DNA]</scope>
    <source>
        <strain evidence="13">ATCC 36239 / CBS 767 / BCRC 21394 / JCM 1990 / NBRC 0083 / IGC 2968</strain>
    </source>
</reference>
<keyword evidence="5" id="KW-0010">Activator</keyword>
<dbReference type="SUPFAM" id="SSF57959">
    <property type="entry name" value="Leucine zipper domain"/>
    <property type="match status" value="1"/>
</dbReference>
<sequence>MSATTNTTNRASGTNPLILCGDSMFESSDMFSHPQGPDSVLENDIIPMKHESMEELSSHLPLDDQLNNDLQKTSPFNIHSSVLDSVFSSTMDENDQLQDHTPMFDELDVIMDEGKASSKDDWVSLFGGNDDSGKREETNVSMNAPTKRSYSEVDTFETIEESIEPELEPTAPKQLFTPTQSNLSTPIIDTQSKVTKNKKAKVDHLGCISYSKKQRSESLVPVVTETGDPMSMKRARNTEAARRSRARKLERMNQLEVKVEELIGEKTDLANEVLRLKEILIANGISH</sequence>
<dbReference type="CDD" id="cd12193">
    <property type="entry name" value="bZIP_GCN4"/>
    <property type="match status" value="1"/>
</dbReference>
<evidence type="ECO:0000313" key="12">
    <source>
        <dbReference type="EMBL" id="CAG85549.2"/>
    </source>
</evidence>
<accession>Q6BW79</accession>
<comment type="similarity">
    <text evidence="8">Belongs to the bZIP family. GCN4 subfamily.</text>
</comment>
<dbReference type="InterPro" id="IPR050946">
    <property type="entry name" value="AP-1_TF_bZIP"/>
</dbReference>
<evidence type="ECO:0000256" key="1">
    <source>
        <dbReference type="ARBA" id="ARBA00004123"/>
    </source>
</evidence>
<evidence type="ECO:0000256" key="6">
    <source>
        <dbReference type="ARBA" id="ARBA00023163"/>
    </source>
</evidence>
<dbReference type="CDD" id="cd12192">
    <property type="entry name" value="GCN4_cent"/>
    <property type="match status" value="1"/>
</dbReference>
<dbReference type="GO" id="GO:0005667">
    <property type="term" value="C:transcription regulator complex"/>
    <property type="evidence" value="ECO:0007669"/>
    <property type="project" value="TreeGrafter"/>
</dbReference>
<dbReference type="GO" id="GO:0001080">
    <property type="term" value="P:nitrogen catabolite activation of transcription from RNA polymerase II promoter"/>
    <property type="evidence" value="ECO:0007669"/>
    <property type="project" value="TreeGrafter"/>
</dbReference>
<dbReference type="VEuPathDB" id="FungiDB:DEHA2B13662g"/>
<dbReference type="Pfam" id="PF07716">
    <property type="entry name" value="bZIP_2"/>
    <property type="match status" value="1"/>
</dbReference>
<keyword evidence="6" id="KW-0804">Transcription</keyword>
<dbReference type="FunFam" id="3.30.160.60:FF:001491">
    <property type="entry name" value="Cross-pathway control protein A"/>
    <property type="match status" value="1"/>
</dbReference>
<dbReference type="eggNOG" id="KOG0837">
    <property type="taxonomic scope" value="Eukaryota"/>
</dbReference>
<dbReference type="EMBL" id="CR382134">
    <property type="protein sequence ID" value="CAG85549.2"/>
    <property type="molecule type" value="Genomic_DNA"/>
</dbReference>
<evidence type="ECO:0000256" key="4">
    <source>
        <dbReference type="ARBA" id="ARBA00023125"/>
    </source>
</evidence>
<dbReference type="STRING" id="284592.Q6BW79"/>
<keyword evidence="3" id="KW-0805">Transcription regulation</keyword>
<dbReference type="HOGENOM" id="CLU_068501_0_0_1"/>
<dbReference type="GeneID" id="2913500"/>
<dbReference type="InParanoid" id="Q6BW79"/>
<comment type="subcellular location">
    <subcellularLocation>
        <location evidence="1">Nucleus</location>
    </subcellularLocation>
</comment>
<evidence type="ECO:0000259" key="11">
    <source>
        <dbReference type="PROSITE" id="PS50217"/>
    </source>
</evidence>
<dbReference type="SMART" id="SM00338">
    <property type="entry name" value="BRLZ"/>
    <property type="match status" value="1"/>
</dbReference>
<dbReference type="InterPro" id="IPR004827">
    <property type="entry name" value="bZIP"/>
</dbReference>
<dbReference type="GO" id="GO:0000981">
    <property type="term" value="F:DNA-binding transcription factor activity, RNA polymerase II-specific"/>
    <property type="evidence" value="ECO:0007669"/>
    <property type="project" value="TreeGrafter"/>
</dbReference>
<protein>
    <submittedName>
        <fullName evidence="12">DEHA2B13662p</fullName>
    </submittedName>
</protein>
<name>Q6BW79_DEBHA</name>
<dbReference type="AlphaFoldDB" id="Q6BW79"/>
<feature type="domain" description="BZIP" evidence="11">
    <location>
        <begin position="233"/>
        <end position="278"/>
    </location>
</feature>
<evidence type="ECO:0000256" key="7">
    <source>
        <dbReference type="ARBA" id="ARBA00023242"/>
    </source>
</evidence>